<proteinExistence type="predicted"/>
<dbReference type="Proteomes" id="UP000326671">
    <property type="component" value="Unassembled WGS sequence"/>
</dbReference>
<evidence type="ECO:0000259" key="1">
    <source>
        <dbReference type="SMART" id="SM00327"/>
    </source>
</evidence>
<dbReference type="AlphaFoldDB" id="A0A5J5HSE9"/>
<dbReference type="SUPFAM" id="SSF53300">
    <property type="entry name" value="vWA-like"/>
    <property type="match status" value="1"/>
</dbReference>
<dbReference type="Gene3D" id="3.40.50.410">
    <property type="entry name" value="von Willebrand factor, type A domain"/>
    <property type="match status" value="1"/>
</dbReference>
<dbReference type="GO" id="GO:0005829">
    <property type="term" value="C:cytosol"/>
    <property type="evidence" value="ECO:0007669"/>
    <property type="project" value="TreeGrafter"/>
</dbReference>
<gene>
    <name evidence="2" type="ORF">F4V44_11610</name>
</gene>
<keyword evidence="3" id="KW-1185">Reference proteome</keyword>
<accession>A0A5J5HSE9</accession>
<evidence type="ECO:0000313" key="3">
    <source>
        <dbReference type="Proteomes" id="UP000326671"/>
    </source>
</evidence>
<dbReference type="PANTHER" id="PTHR36846:SF1">
    <property type="entry name" value="PROTEIN VIAA"/>
    <property type="match status" value="1"/>
</dbReference>
<protein>
    <submittedName>
        <fullName evidence="2">VWA domain-containing protein</fullName>
    </submittedName>
</protein>
<organism evidence="2 3">
    <name type="scientific">Niallia endozanthoxylica</name>
    <dbReference type="NCBI Taxonomy" id="2036016"/>
    <lineage>
        <taxon>Bacteria</taxon>
        <taxon>Bacillati</taxon>
        <taxon>Bacillota</taxon>
        <taxon>Bacilli</taxon>
        <taxon>Bacillales</taxon>
        <taxon>Bacillaceae</taxon>
        <taxon>Niallia</taxon>
    </lineage>
</organism>
<dbReference type="InterPro" id="IPR036465">
    <property type="entry name" value="vWFA_dom_sf"/>
</dbReference>
<feature type="domain" description="VWFA" evidence="1">
    <location>
        <begin position="157"/>
        <end position="319"/>
    </location>
</feature>
<dbReference type="InterPro" id="IPR002035">
    <property type="entry name" value="VWF_A"/>
</dbReference>
<dbReference type="OrthoDB" id="92417at2"/>
<comment type="caution">
    <text evidence="2">The sequence shown here is derived from an EMBL/GenBank/DDBJ whole genome shotgun (WGS) entry which is preliminary data.</text>
</comment>
<dbReference type="Pfam" id="PF13519">
    <property type="entry name" value="VWA_2"/>
    <property type="match status" value="1"/>
</dbReference>
<dbReference type="SMART" id="SM00327">
    <property type="entry name" value="VWA"/>
    <property type="match status" value="1"/>
</dbReference>
<sequence length="319" mass="35966">MKQSMQKLSEQLQEKLNGSSYQLQSMLKTSVADAKDSKDKMEKLISGMGQGDSKSELKKVPVKEQFELAEMLQKNQNMIEIADWAGRFKEIARAKQKHLHRNSIERSGVTIGNEVDRLLPIELSSLAIPQAKVDFIRRFAEGQTMMFDKKGKDTLGKGPIILCLDQSGSMRKLDTQSKGFALALMNIARKQKRDFALITFSTNAEVTVFPKGKSTTNDLIHLAGNFLGGGTNFYDPLKQFLSLINESRFKQADIVFVTDGQANLPDEFLEEYRSTKDKKKFQCLSVLIGRKVDFQTVQKFCDRVINADDFLAADEAFKI</sequence>
<name>A0A5J5HSE9_9BACI</name>
<dbReference type="EMBL" id="VYKL01000018">
    <property type="protein sequence ID" value="KAA9023791.1"/>
    <property type="molecule type" value="Genomic_DNA"/>
</dbReference>
<dbReference type="PANTHER" id="PTHR36846">
    <property type="entry name" value="PROTEIN VIAA"/>
    <property type="match status" value="1"/>
</dbReference>
<reference evidence="2 3" key="1">
    <citation type="submission" date="2019-09" db="EMBL/GenBank/DDBJ databases">
        <title>Whole genome sequences of isolates from the Mars Exploration Rovers.</title>
        <authorList>
            <person name="Seuylemezian A."/>
            <person name="Vaishampayan P."/>
        </authorList>
    </citation>
    <scope>NUCLEOTIDE SEQUENCE [LARGE SCALE GENOMIC DNA]</scope>
    <source>
        <strain evidence="2 3">MER_TA_151</strain>
    </source>
</reference>
<dbReference type="RefSeq" id="WP_150440192.1">
    <property type="nucleotide sequence ID" value="NZ_VYKL01000018.1"/>
</dbReference>
<evidence type="ECO:0000313" key="2">
    <source>
        <dbReference type="EMBL" id="KAA9023791.1"/>
    </source>
</evidence>